<dbReference type="STRING" id="1890364.A0A2P6NUS8"/>
<feature type="region of interest" description="Disordered" evidence="8">
    <location>
        <begin position="224"/>
        <end position="246"/>
    </location>
</feature>
<dbReference type="GO" id="GO:0031122">
    <property type="term" value="P:cytoplasmic microtubule organization"/>
    <property type="evidence" value="ECO:0007669"/>
    <property type="project" value="InterPro"/>
</dbReference>
<dbReference type="CDD" id="cd22211">
    <property type="entry name" value="HkD_SF"/>
    <property type="match status" value="1"/>
</dbReference>
<evidence type="ECO:0000256" key="5">
    <source>
        <dbReference type="ARBA" id="ARBA00023054"/>
    </source>
</evidence>
<dbReference type="InParanoid" id="A0A2P6NUS8"/>
<keyword evidence="3" id="KW-0963">Cytoplasm</keyword>
<dbReference type="InterPro" id="IPR036872">
    <property type="entry name" value="CH_dom_sf"/>
</dbReference>
<feature type="domain" description="Calponin-homology (CH)" evidence="9">
    <location>
        <begin position="60"/>
        <end position="185"/>
    </location>
</feature>
<dbReference type="InterPro" id="IPR001715">
    <property type="entry name" value="CH_dom"/>
</dbReference>
<dbReference type="PANTHER" id="PTHR18947">
    <property type="entry name" value="HOOK PROTEINS"/>
    <property type="match status" value="1"/>
</dbReference>
<comment type="similarity">
    <text evidence="2">Belongs to the hook family.</text>
</comment>
<dbReference type="GO" id="GO:0051959">
    <property type="term" value="F:dynein light intermediate chain binding"/>
    <property type="evidence" value="ECO:0007669"/>
    <property type="project" value="TreeGrafter"/>
</dbReference>
<accession>A0A2P6NUS8</accession>
<dbReference type="GO" id="GO:0030705">
    <property type="term" value="P:cytoskeleton-dependent intracellular transport"/>
    <property type="evidence" value="ECO:0007669"/>
    <property type="project" value="InterPro"/>
</dbReference>
<keyword evidence="5 7" id="KW-0175">Coiled coil</keyword>
<organism evidence="10 11">
    <name type="scientific">Planoprotostelium fungivorum</name>
    <dbReference type="NCBI Taxonomy" id="1890364"/>
    <lineage>
        <taxon>Eukaryota</taxon>
        <taxon>Amoebozoa</taxon>
        <taxon>Evosea</taxon>
        <taxon>Variosea</taxon>
        <taxon>Cavosteliida</taxon>
        <taxon>Cavosteliaceae</taxon>
        <taxon>Planoprotostelium</taxon>
    </lineage>
</organism>
<dbReference type="EMBL" id="MDYQ01000019">
    <property type="protein sequence ID" value="PRP87618.1"/>
    <property type="molecule type" value="Genomic_DNA"/>
</dbReference>
<dbReference type="GO" id="GO:0005874">
    <property type="term" value="C:microtubule"/>
    <property type="evidence" value="ECO:0007669"/>
    <property type="project" value="UniProtKB-KW"/>
</dbReference>
<dbReference type="SUPFAM" id="SSF116907">
    <property type="entry name" value="Hook domain"/>
    <property type="match status" value="1"/>
</dbReference>
<dbReference type="AlphaFoldDB" id="A0A2P6NUS8"/>
<evidence type="ECO:0000256" key="8">
    <source>
        <dbReference type="SAM" id="MobiDB-lite"/>
    </source>
</evidence>
<dbReference type="InterPro" id="IPR008636">
    <property type="entry name" value="Hook_C"/>
</dbReference>
<dbReference type="Proteomes" id="UP000241769">
    <property type="component" value="Unassembled WGS sequence"/>
</dbReference>
<proteinExistence type="inferred from homology"/>
<evidence type="ECO:0000313" key="10">
    <source>
        <dbReference type="EMBL" id="PRP87618.1"/>
    </source>
</evidence>
<dbReference type="Gene3D" id="1.10.418.10">
    <property type="entry name" value="Calponin-like domain"/>
    <property type="match status" value="1"/>
</dbReference>
<evidence type="ECO:0000256" key="7">
    <source>
        <dbReference type="SAM" id="Coils"/>
    </source>
</evidence>
<keyword evidence="6" id="KW-0206">Cytoskeleton</keyword>
<evidence type="ECO:0000313" key="11">
    <source>
        <dbReference type="Proteomes" id="UP000241769"/>
    </source>
</evidence>
<evidence type="ECO:0000256" key="1">
    <source>
        <dbReference type="ARBA" id="ARBA00004245"/>
    </source>
</evidence>
<protein>
    <recommendedName>
        <fullName evidence="9">Calponin-homology (CH) domain-containing protein</fullName>
    </recommendedName>
</protein>
<evidence type="ECO:0000256" key="3">
    <source>
        <dbReference type="ARBA" id="ARBA00022490"/>
    </source>
</evidence>
<dbReference type="InterPro" id="IPR043936">
    <property type="entry name" value="HOOK_N"/>
</dbReference>
<evidence type="ECO:0000256" key="6">
    <source>
        <dbReference type="ARBA" id="ARBA00023212"/>
    </source>
</evidence>
<evidence type="ECO:0000259" key="9">
    <source>
        <dbReference type="PROSITE" id="PS50021"/>
    </source>
</evidence>
<reference evidence="10 11" key="1">
    <citation type="journal article" date="2018" name="Genome Biol. Evol.">
        <title>Multiple Roots of Fruiting Body Formation in Amoebozoa.</title>
        <authorList>
            <person name="Hillmann F."/>
            <person name="Forbes G."/>
            <person name="Novohradska S."/>
            <person name="Ferling I."/>
            <person name="Riege K."/>
            <person name="Groth M."/>
            <person name="Westermann M."/>
            <person name="Marz M."/>
            <person name="Spaller T."/>
            <person name="Winckler T."/>
            <person name="Schaap P."/>
            <person name="Glockner G."/>
        </authorList>
    </citation>
    <scope>NUCLEOTIDE SEQUENCE [LARGE SCALE GENOMIC DNA]</scope>
    <source>
        <strain evidence="10 11">Jena</strain>
    </source>
</reference>
<dbReference type="OrthoDB" id="49395at2759"/>
<feature type="coiled-coil region" evidence="7">
    <location>
        <begin position="536"/>
        <end position="708"/>
    </location>
</feature>
<comment type="subcellular location">
    <subcellularLocation>
        <location evidence="1">Cytoplasm</location>
        <location evidence="1">Cytoskeleton</location>
    </subcellularLocation>
</comment>
<dbReference type="Pfam" id="PF19047">
    <property type="entry name" value="HOOK_N"/>
    <property type="match status" value="1"/>
</dbReference>
<feature type="compositionally biased region" description="Basic and acidic residues" evidence="8">
    <location>
        <begin position="227"/>
        <end position="241"/>
    </location>
</feature>
<keyword evidence="11" id="KW-1185">Reference proteome</keyword>
<evidence type="ECO:0000256" key="4">
    <source>
        <dbReference type="ARBA" id="ARBA00022701"/>
    </source>
</evidence>
<dbReference type="FunCoup" id="A0A2P6NUS8">
    <property type="interactions" value="37"/>
</dbReference>
<dbReference type="Pfam" id="PF05622">
    <property type="entry name" value="HOOK"/>
    <property type="match status" value="1"/>
</dbReference>
<dbReference type="PANTHER" id="PTHR18947:SF28">
    <property type="entry name" value="GIRDIN, ISOFORM A"/>
    <property type="match status" value="1"/>
</dbReference>
<sequence>MCPDADEAVTDQLLANSLRSLPILNHGKSFVMPNSLSEVTQTQDLVTHHRVVTKKNELTISSEIDGLLHLNDCVWLNYDSSDISTFGSLSKPCTKLSDLNDGIILSEVVEHIIPHYFDSSSIKKEAENNDFLKISNLKKINTALDEFFQNELGFSSEVEVDTAAIIRDGNEAELVKLLQLILGTAIECENKVEYIQSIMQLDAASQRVLMDVIQEVMALHQKQRGNISHDRTMDTTSRSDIHTGPSSADYEKLQHEYSSLAAENAQLSSEKEALVVMMTEMENQMNQLTAQPTVVEKKNDVDSAEVISKKNAENEKLLIHNHSLQQELEERENLIVEMKKRQDELMRQASDARSLRDEVDLLREKAASVEELEDRLKKVKKKADAVDDLKKQLKAVEEQSELYLKRSLDLEESAKKATSYKTQVDTYKEQNVNLTAEINSLKLSEEKKDKQLQSLQMQVNQHNEQTKRRQSTIESLQKEVEHLRQSSEEKLMESHISGNDSMMIGGVTDLNVKEKLIRLEAENNRLKEGAGGAEQVVQLENKIDDLQRLVNKYSKHNEELKQRLAEQNDAGGEVNSAEVSELRASLSVLTQEQTALQQTMVRLEAENRRIAEDNNVLLREKQKTEETMTQLKSAQDEVKTLQAEKVKLEGYLRTAKNMIKTERTKVDGEVEKVQKKNEENIVALKAQLKEKETLLALKEQAIEESRKASLHEQKLMSTAVYELGLELQRLRVPKPDIGTSPRTEATPPPSGGQSLLAQKRSGKK</sequence>
<dbReference type="GO" id="GO:0005815">
    <property type="term" value="C:microtubule organizing center"/>
    <property type="evidence" value="ECO:0007669"/>
    <property type="project" value="TreeGrafter"/>
</dbReference>
<gene>
    <name evidence="10" type="ORF">PROFUN_04645</name>
</gene>
<evidence type="ECO:0000256" key="2">
    <source>
        <dbReference type="ARBA" id="ARBA00006946"/>
    </source>
</evidence>
<feature type="coiled-coil region" evidence="7">
    <location>
        <begin position="250"/>
        <end position="493"/>
    </location>
</feature>
<dbReference type="GO" id="GO:0005737">
    <property type="term" value="C:cytoplasm"/>
    <property type="evidence" value="ECO:0007669"/>
    <property type="project" value="TreeGrafter"/>
</dbReference>
<comment type="caution">
    <text evidence="10">The sequence shown here is derived from an EMBL/GenBank/DDBJ whole genome shotgun (WGS) entry which is preliminary data.</text>
</comment>
<dbReference type="GO" id="GO:0008017">
    <property type="term" value="F:microtubule binding"/>
    <property type="evidence" value="ECO:0007669"/>
    <property type="project" value="InterPro"/>
</dbReference>
<feature type="region of interest" description="Disordered" evidence="8">
    <location>
        <begin position="732"/>
        <end position="764"/>
    </location>
</feature>
<name>A0A2P6NUS8_9EUKA</name>
<dbReference type="PROSITE" id="PS50021">
    <property type="entry name" value="CH"/>
    <property type="match status" value="1"/>
</dbReference>
<keyword evidence="4" id="KW-0493">Microtubule</keyword>